<keyword evidence="11" id="KW-1185">Reference proteome</keyword>
<dbReference type="CDD" id="cd12148">
    <property type="entry name" value="fungal_TF_MHR"/>
    <property type="match status" value="1"/>
</dbReference>
<accession>A0A9P9FIE0</accession>
<evidence type="ECO:0000256" key="1">
    <source>
        <dbReference type="ARBA" id="ARBA00004123"/>
    </source>
</evidence>
<dbReference type="GO" id="GO:0006351">
    <property type="term" value="P:DNA-templated transcription"/>
    <property type="evidence" value="ECO:0007669"/>
    <property type="project" value="InterPro"/>
</dbReference>
<dbReference type="SMART" id="SM00355">
    <property type="entry name" value="ZnF_C2H2"/>
    <property type="match status" value="2"/>
</dbReference>
<dbReference type="Proteomes" id="UP000717696">
    <property type="component" value="Unassembled WGS sequence"/>
</dbReference>
<feature type="region of interest" description="Disordered" evidence="8">
    <location>
        <begin position="236"/>
        <end position="271"/>
    </location>
</feature>
<evidence type="ECO:0000313" key="10">
    <source>
        <dbReference type="EMBL" id="KAH7162058.1"/>
    </source>
</evidence>
<dbReference type="InterPro" id="IPR013087">
    <property type="entry name" value="Znf_C2H2_type"/>
</dbReference>
<dbReference type="GO" id="GO:0000981">
    <property type="term" value="F:DNA-binding transcription factor activity, RNA polymerase II-specific"/>
    <property type="evidence" value="ECO:0007669"/>
    <property type="project" value="InterPro"/>
</dbReference>
<evidence type="ECO:0000256" key="6">
    <source>
        <dbReference type="ARBA" id="ARBA00023242"/>
    </source>
</evidence>
<dbReference type="Gene3D" id="3.30.160.60">
    <property type="entry name" value="Classic Zinc Finger"/>
    <property type="match status" value="1"/>
</dbReference>
<keyword evidence="2" id="KW-0479">Metal-binding</keyword>
<dbReference type="InterPro" id="IPR007219">
    <property type="entry name" value="XnlR_reg_dom"/>
</dbReference>
<dbReference type="InterPro" id="IPR036236">
    <property type="entry name" value="Znf_C2H2_sf"/>
</dbReference>
<keyword evidence="5" id="KW-0862">Zinc</keyword>
<keyword evidence="6" id="KW-0539">Nucleus</keyword>
<name>A0A9P9FIE0_9HYPO</name>
<dbReference type="EMBL" id="JAGMUU010000001">
    <property type="protein sequence ID" value="KAH7162058.1"/>
    <property type="molecule type" value="Genomic_DNA"/>
</dbReference>
<feature type="domain" description="C2H2-type" evidence="9">
    <location>
        <begin position="35"/>
        <end position="64"/>
    </location>
</feature>
<dbReference type="SUPFAM" id="SSF57667">
    <property type="entry name" value="beta-beta-alpha zinc fingers"/>
    <property type="match status" value="1"/>
</dbReference>
<sequence length="833" mass="93650">MADRGEPGQKEPEQGLPQPNGPQQPEPEQRSGRRHRCQKPGCGKSFSRPSHLERHALNHSDTQWTCARCHASFKRLDLLERHKARHSHKDRLAGGRGKGILRTKRRRALGLQPGMPMTASRPYSFSALPTPNVPNDGAHPSIPVLAVKRSEAPSQFTADISPLPLEEGFDHWHELENIYHDPAFDELHFNVSSLSCDPLEGHNFGPPAPQGMSFLEYLEQPVRAREAGSISEASYANELSPNHGGLSKEVGSPATHRSPTPESSLSSRLPNFGCSNPTQSLEITAEASDPYQLRRLFGTRFELTPAKRREIIDYITDIRPIHPDGTLVEEFNSDLSLHTMQQDLNLFFKHFNTEYPLIHPSTFKASTAEPMVLLAMLIMGATYASRESHQLSVCLYDAVIPHILSGLISIPMPDLATLQAFLVLECYGMYRAGPYQRENAILVHALLFNAIRRLSRYHVRAKIALPDSLTNHEEDWATFAYAEQYKRLILFVFMWDTQNVSCFSFMPSMSTQTISVHLPCPKELWEAKNEEDWKKLLILHREQPKFNDVLQGLMEGNDILQSKTLSALPLTFLLHGLMCMCNDMVHFNNRSIYISDAKEDGEHGSRWRLQMMHALDVWKARYDAHSIEAVWSTQSGNAQADFEKDTVSLLALYHTAHIIANTDVRNLQIAAGAKAVFGHLVTAEDRAESTRLVEQWVQKTPKSAAHAAWHAAQMFREGLLKLQSWDDTESFHYPWCLYIGTLTCWAFQHFSSEGVICNHTATQAGERTGGSKASMTNTVSQMASLTLMSDMKRPTECCTHGLAVEVAEYLKTIRWTAAYEATKVLEGLAAVKK</sequence>
<proteinExistence type="predicted"/>
<dbReference type="PROSITE" id="PS50157">
    <property type="entry name" value="ZINC_FINGER_C2H2_2"/>
    <property type="match status" value="2"/>
</dbReference>
<dbReference type="Pfam" id="PF04082">
    <property type="entry name" value="Fungal_trans"/>
    <property type="match status" value="1"/>
</dbReference>
<keyword evidence="4 7" id="KW-0863">Zinc-finger</keyword>
<evidence type="ECO:0000256" key="4">
    <source>
        <dbReference type="ARBA" id="ARBA00022771"/>
    </source>
</evidence>
<reference evidence="10" key="1">
    <citation type="journal article" date="2021" name="Nat. Commun.">
        <title>Genetic determinants of endophytism in the Arabidopsis root mycobiome.</title>
        <authorList>
            <person name="Mesny F."/>
            <person name="Miyauchi S."/>
            <person name="Thiergart T."/>
            <person name="Pickel B."/>
            <person name="Atanasova L."/>
            <person name="Karlsson M."/>
            <person name="Huettel B."/>
            <person name="Barry K.W."/>
            <person name="Haridas S."/>
            <person name="Chen C."/>
            <person name="Bauer D."/>
            <person name="Andreopoulos W."/>
            <person name="Pangilinan J."/>
            <person name="LaButti K."/>
            <person name="Riley R."/>
            <person name="Lipzen A."/>
            <person name="Clum A."/>
            <person name="Drula E."/>
            <person name="Henrissat B."/>
            <person name="Kohler A."/>
            <person name="Grigoriev I.V."/>
            <person name="Martin F.M."/>
            <person name="Hacquard S."/>
        </authorList>
    </citation>
    <scope>NUCLEOTIDE SEQUENCE</scope>
    <source>
        <strain evidence="10">MPI-CAGE-AT-0021</strain>
    </source>
</reference>
<dbReference type="AlphaFoldDB" id="A0A9P9FIE0"/>
<dbReference type="GO" id="GO:0008270">
    <property type="term" value="F:zinc ion binding"/>
    <property type="evidence" value="ECO:0007669"/>
    <property type="project" value="UniProtKB-KW"/>
</dbReference>
<evidence type="ECO:0000259" key="9">
    <source>
        <dbReference type="PROSITE" id="PS50157"/>
    </source>
</evidence>
<dbReference type="OrthoDB" id="1405595at2759"/>
<comment type="subcellular location">
    <subcellularLocation>
        <location evidence="1">Nucleus</location>
    </subcellularLocation>
</comment>
<dbReference type="GO" id="GO:0005634">
    <property type="term" value="C:nucleus"/>
    <property type="evidence" value="ECO:0007669"/>
    <property type="project" value="UniProtKB-SubCell"/>
</dbReference>
<evidence type="ECO:0000256" key="8">
    <source>
        <dbReference type="SAM" id="MobiDB-lite"/>
    </source>
</evidence>
<evidence type="ECO:0000256" key="7">
    <source>
        <dbReference type="PROSITE-ProRule" id="PRU00042"/>
    </source>
</evidence>
<dbReference type="PANTHER" id="PTHR40626">
    <property type="entry name" value="MIP31509P"/>
    <property type="match status" value="1"/>
</dbReference>
<evidence type="ECO:0000256" key="2">
    <source>
        <dbReference type="ARBA" id="ARBA00022723"/>
    </source>
</evidence>
<dbReference type="GO" id="GO:0000785">
    <property type="term" value="C:chromatin"/>
    <property type="evidence" value="ECO:0007669"/>
    <property type="project" value="TreeGrafter"/>
</dbReference>
<keyword evidence="3" id="KW-0677">Repeat</keyword>
<protein>
    <submittedName>
        <fullName evidence="10">Fungal-specific transcription factor domain-containing protein</fullName>
    </submittedName>
</protein>
<dbReference type="InterPro" id="IPR051059">
    <property type="entry name" value="VerF-like"/>
</dbReference>
<feature type="region of interest" description="Disordered" evidence="8">
    <location>
        <begin position="1"/>
        <end position="49"/>
    </location>
</feature>
<feature type="domain" description="C2H2-type" evidence="9">
    <location>
        <begin position="64"/>
        <end position="91"/>
    </location>
</feature>
<dbReference type="Pfam" id="PF00096">
    <property type="entry name" value="zf-C2H2"/>
    <property type="match status" value="1"/>
</dbReference>
<gene>
    <name evidence="10" type="ORF">B0J13DRAFT_668851</name>
</gene>
<organism evidence="10 11">
    <name type="scientific">Dactylonectria estremocensis</name>
    <dbReference type="NCBI Taxonomy" id="1079267"/>
    <lineage>
        <taxon>Eukaryota</taxon>
        <taxon>Fungi</taxon>
        <taxon>Dikarya</taxon>
        <taxon>Ascomycota</taxon>
        <taxon>Pezizomycotina</taxon>
        <taxon>Sordariomycetes</taxon>
        <taxon>Hypocreomycetidae</taxon>
        <taxon>Hypocreales</taxon>
        <taxon>Nectriaceae</taxon>
        <taxon>Dactylonectria</taxon>
    </lineage>
</organism>
<dbReference type="PANTHER" id="PTHR40626:SF18">
    <property type="entry name" value="NICOTINATE CATABOLISM CLUSTER-SPECIFIC TRANSCRIPTION FACTOR"/>
    <property type="match status" value="1"/>
</dbReference>
<feature type="compositionally biased region" description="Polar residues" evidence="8">
    <location>
        <begin position="255"/>
        <end position="271"/>
    </location>
</feature>
<evidence type="ECO:0000256" key="3">
    <source>
        <dbReference type="ARBA" id="ARBA00022737"/>
    </source>
</evidence>
<feature type="compositionally biased region" description="Basic and acidic residues" evidence="8">
    <location>
        <begin position="1"/>
        <end position="13"/>
    </location>
</feature>
<evidence type="ECO:0000256" key="5">
    <source>
        <dbReference type="ARBA" id="ARBA00022833"/>
    </source>
</evidence>
<dbReference type="GO" id="GO:0000978">
    <property type="term" value="F:RNA polymerase II cis-regulatory region sequence-specific DNA binding"/>
    <property type="evidence" value="ECO:0007669"/>
    <property type="project" value="InterPro"/>
</dbReference>
<dbReference type="PROSITE" id="PS00028">
    <property type="entry name" value="ZINC_FINGER_C2H2_1"/>
    <property type="match status" value="2"/>
</dbReference>
<evidence type="ECO:0000313" key="11">
    <source>
        <dbReference type="Proteomes" id="UP000717696"/>
    </source>
</evidence>
<comment type="caution">
    <text evidence="10">The sequence shown here is derived from an EMBL/GenBank/DDBJ whole genome shotgun (WGS) entry which is preliminary data.</text>
</comment>